<accession>A0A094IQ57</accession>
<dbReference type="GO" id="GO:0008270">
    <property type="term" value="F:zinc ion binding"/>
    <property type="evidence" value="ECO:0007669"/>
    <property type="project" value="UniProtKB-UniRule"/>
</dbReference>
<dbReference type="SMART" id="SM00829">
    <property type="entry name" value="PKS_ER"/>
    <property type="match status" value="1"/>
</dbReference>
<keyword evidence="2 6" id="KW-0479">Metal-binding</keyword>
<dbReference type="InterPro" id="IPR020843">
    <property type="entry name" value="ER"/>
</dbReference>
<dbReference type="Proteomes" id="UP000053718">
    <property type="component" value="Unassembled WGS sequence"/>
</dbReference>
<dbReference type="PANTHER" id="PTHR43401:SF2">
    <property type="entry name" value="L-THREONINE 3-DEHYDROGENASE"/>
    <property type="match status" value="1"/>
</dbReference>
<feature type="binding site" evidence="6">
    <location>
        <position position="63"/>
    </location>
    <ligand>
        <name>Zn(2+)</name>
        <dbReference type="ChEBI" id="CHEBI:29105"/>
        <label>1</label>
        <note>catalytic</note>
    </ligand>
</feature>
<evidence type="ECO:0000256" key="3">
    <source>
        <dbReference type="ARBA" id="ARBA00022833"/>
    </source>
</evidence>
<dbReference type="RefSeq" id="WP_034733928.1">
    <property type="nucleotide sequence ID" value="NZ_JPIN01000013.1"/>
</dbReference>
<dbReference type="eggNOG" id="COG1063">
    <property type="taxonomic scope" value="Bacteria"/>
</dbReference>
<comment type="cofactor">
    <cofactor evidence="6">
        <name>Zn(2+)</name>
        <dbReference type="ChEBI" id="CHEBI:29105"/>
    </cofactor>
    <text evidence="6">Binds 2 Zn(2+) ions per subunit.</text>
</comment>
<feature type="binding site" evidence="6">
    <location>
        <position position="107"/>
    </location>
    <ligand>
        <name>Zn(2+)</name>
        <dbReference type="ChEBI" id="CHEBI:29105"/>
        <label>2</label>
    </ligand>
</feature>
<evidence type="ECO:0000256" key="1">
    <source>
        <dbReference type="ARBA" id="ARBA00022490"/>
    </source>
</evidence>
<dbReference type="InterPro" id="IPR013149">
    <property type="entry name" value="ADH-like_C"/>
</dbReference>
<dbReference type="Gene3D" id="3.40.50.720">
    <property type="entry name" value="NAD(P)-binding Rossmann-like Domain"/>
    <property type="match status" value="1"/>
</dbReference>
<keyword evidence="4 6" id="KW-0560">Oxidoreductase</keyword>
<dbReference type="NCBIfam" id="NF003808">
    <property type="entry name" value="PRK05396.1"/>
    <property type="match status" value="1"/>
</dbReference>
<dbReference type="UniPathway" id="UPA00046">
    <property type="reaction ID" value="UER00505"/>
</dbReference>
<feature type="binding site" evidence="6">
    <location>
        <begin position="286"/>
        <end position="287"/>
    </location>
    <ligand>
        <name>NAD(+)</name>
        <dbReference type="ChEBI" id="CHEBI:57540"/>
    </ligand>
</feature>
<name>A0A094IQ57_9GAMM</name>
<keyword evidence="3 6" id="KW-0862">Zinc</keyword>
<keyword evidence="1 6" id="KW-0963">Cytoplasm</keyword>
<dbReference type="OrthoDB" id="9773078at2"/>
<dbReference type="InterPro" id="IPR036291">
    <property type="entry name" value="NAD(P)-bd_dom_sf"/>
</dbReference>
<evidence type="ECO:0000256" key="6">
    <source>
        <dbReference type="HAMAP-Rule" id="MF_00627"/>
    </source>
</evidence>
<evidence type="ECO:0000259" key="8">
    <source>
        <dbReference type="SMART" id="SM00829"/>
    </source>
</evidence>
<feature type="binding site" evidence="6">
    <location>
        <position position="93"/>
    </location>
    <ligand>
        <name>Zn(2+)</name>
        <dbReference type="ChEBI" id="CHEBI:29105"/>
        <label>2</label>
    </ligand>
</feature>
<keyword evidence="10" id="KW-1185">Reference proteome</keyword>
<feature type="binding site" evidence="6">
    <location>
        <position position="195"/>
    </location>
    <ligand>
        <name>NAD(+)</name>
        <dbReference type="ChEBI" id="CHEBI:57540"/>
    </ligand>
</feature>
<sequence>MKALAKLHAEPGIWMTDAEKPEYGYNDLLIKIKKTAICGTDVHIYKWDDWSQKTIPVPMVVGHEYVGVVEAMGDGVRGFTKGDRVSGEGHITCGHCRNCRAGRRHLCRNTVGVGVNRPGAFAEYLVIPAENAFKLPDDISDDLAAIFDPFGNAVHTALAFDLVGEDVLITGAGPIGIMAAAVARHVGARHVVITDVNPYRLELALKMGATRAVDVSKEKLTDVMAELGMKEGFDVGLEMSGVPSAFSQMLATMNHGGKIAMLGIPPQSVAIDWNEVIFKGLTIKGIYGREMFETWYKMASLLQSGLDLSPILTHHLPVDEFEKGFEIMISGQSGKVVLDWDA</sequence>
<evidence type="ECO:0000313" key="10">
    <source>
        <dbReference type="Proteomes" id="UP000053718"/>
    </source>
</evidence>
<comment type="similarity">
    <text evidence="6">Belongs to the zinc-containing alcohol dehydrogenase family.</text>
</comment>
<keyword evidence="5 6" id="KW-0520">NAD</keyword>
<dbReference type="PROSITE" id="PS00059">
    <property type="entry name" value="ADH_ZINC"/>
    <property type="match status" value="1"/>
</dbReference>
<feature type="active site" description="Charge relay system" evidence="6">
    <location>
        <position position="40"/>
    </location>
</feature>
<dbReference type="AlphaFoldDB" id="A0A094IQ57"/>
<feature type="binding site" evidence="6">
    <location>
        <position position="38"/>
    </location>
    <ligand>
        <name>Zn(2+)</name>
        <dbReference type="ChEBI" id="CHEBI:29105"/>
        <label>1</label>
        <note>catalytic</note>
    </ligand>
</feature>
<comment type="function">
    <text evidence="6">Catalyzes the NAD(+)-dependent oxidation of L-threonine to 2-amino-3-ketobutyrate.</text>
</comment>
<dbReference type="HAMAP" id="MF_00627">
    <property type="entry name" value="Thr_dehydrog"/>
    <property type="match status" value="1"/>
</dbReference>
<dbReference type="EC" id="1.1.1.103" evidence="6 7"/>
<dbReference type="Pfam" id="PF08240">
    <property type="entry name" value="ADH_N"/>
    <property type="match status" value="1"/>
</dbReference>
<evidence type="ECO:0000256" key="5">
    <source>
        <dbReference type="ARBA" id="ARBA00023027"/>
    </source>
</evidence>
<feature type="binding site" evidence="6">
    <location>
        <position position="200"/>
    </location>
    <ligand>
        <name>NAD(+)</name>
        <dbReference type="ChEBI" id="CHEBI:57540"/>
    </ligand>
</feature>
<dbReference type="SUPFAM" id="SSF51735">
    <property type="entry name" value="NAD(P)-binding Rossmann-fold domains"/>
    <property type="match status" value="1"/>
</dbReference>
<feature type="active site" description="Charge relay system" evidence="6">
    <location>
        <position position="43"/>
    </location>
</feature>
<dbReference type="InterPro" id="IPR011032">
    <property type="entry name" value="GroES-like_sf"/>
</dbReference>
<feature type="domain" description="Enoyl reductase (ER)" evidence="8">
    <location>
        <begin position="12"/>
        <end position="338"/>
    </location>
</feature>
<comment type="catalytic activity">
    <reaction evidence="6">
        <text>L-threonine + NAD(+) = (2S)-2-amino-3-oxobutanoate + NADH + H(+)</text>
        <dbReference type="Rhea" id="RHEA:13161"/>
        <dbReference type="ChEBI" id="CHEBI:15378"/>
        <dbReference type="ChEBI" id="CHEBI:57540"/>
        <dbReference type="ChEBI" id="CHEBI:57926"/>
        <dbReference type="ChEBI" id="CHEBI:57945"/>
        <dbReference type="ChEBI" id="CHEBI:78948"/>
        <dbReference type="EC" id="1.1.1.103"/>
    </reaction>
</comment>
<evidence type="ECO:0000256" key="2">
    <source>
        <dbReference type="ARBA" id="ARBA00022723"/>
    </source>
</evidence>
<dbReference type="InterPro" id="IPR013154">
    <property type="entry name" value="ADH-like_N"/>
</dbReference>
<dbReference type="InterPro" id="IPR004627">
    <property type="entry name" value="L-Threonine_3-DHase"/>
</dbReference>
<dbReference type="GO" id="GO:0019518">
    <property type="term" value="P:L-threonine catabolic process to glycine"/>
    <property type="evidence" value="ECO:0007669"/>
    <property type="project" value="UniProtKB-UniPathway"/>
</dbReference>
<proteinExistence type="inferred from homology"/>
<feature type="binding site" evidence="6">
    <location>
        <position position="175"/>
    </location>
    <ligand>
        <name>NAD(+)</name>
        <dbReference type="ChEBI" id="CHEBI:57540"/>
    </ligand>
</feature>
<feature type="binding site" evidence="6">
    <location>
        <position position="96"/>
    </location>
    <ligand>
        <name>Zn(2+)</name>
        <dbReference type="ChEBI" id="CHEBI:29105"/>
        <label>2</label>
    </ligand>
</feature>
<comment type="pathway">
    <text evidence="6">Amino-acid degradation; L-threonine degradation via oxydo-reductase pathway; glycine from L-threonine: step 1/2.</text>
</comment>
<protein>
    <recommendedName>
        <fullName evidence="6 7">L-threonine 3-dehydrogenase</fullName>
        <shortName evidence="6">TDH</shortName>
        <ecNumber evidence="6 7">1.1.1.103</ecNumber>
    </recommendedName>
</protein>
<dbReference type="STRING" id="1517416.IDAT_11965"/>
<feature type="site" description="Important for catalytic activity for the proton relay mechanism but does not participate directly in the coordination of zinc atom" evidence="6">
    <location>
        <position position="148"/>
    </location>
</feature>
<evidence type="ECO:0000256" key="7">
    <source>
        <dbReference type="NCBIfam" id="TIGR00692"/>
    </source>
</evidence>
<dbReference type="PANTHER" id="PTHR43401">
    <property type="entry name" value="L-THREONINE 3-DEHYDROGENASE"/>
    <property type="match status" value="1"/>
</dbReference>
<comment type="caution">
    <text evidence="9">The sequence shown here is derived from an EMBL/GenBank/DDBJ whole genome shotgun (WGS) entry which is preliminary data.</text>
</comment>
<comment type="subcellular location">
    <subcellularLocation>
        <location evidence="6">Cytoplasm</location>
    </subcellularLocation>
</comment>
<feature type="binding site" evidence="6">
    <location>
        <position position="99"/>
    </location>
    <ligand>
        <name>Zn(2+)</name>
        <dbReference type="ChEBI" id="CHEBI:29105"/>
        <label>2</label>
    </ligand>
</feature>
<dbReference type="Gene3D" id="3.90.180.10">
    <property type="entry name" value="Medium-chain alcohol dehydrogenases, catalytic domain"/>
    <property type="match status" value="1"/>
</dbReference>
<dbReference type="SUPFAM" id="SSF50129">
    <property type="entry name" value="GroES-like"/>
    <property type="match status" value="1"/>
</dbReference>
<dbReference type="InterPro" id="IPR002328">
    <property type="entry name" value="ADH_Zn_CS"/>
</dbReference>
<dbReference type="GO" id="GO:0005737">
    <property type="term" value="C:cytoplasm"/>
    <property type="evidence" value="ECO:0007669"/>
    <property type="project" value="UniProtKB-SubCell"/>
</dbReference>
<comment type="subunit">
    <text evidence="6">Homotetramer.</text>
</comment>
<evidence type="ECO:0000256" key="4">
    <source>
        <dbReference type="ARBA" id="ARBA00023002"/>
    </source>
</evidence>
<dbReference type="Pfam" id="PF00107">
    <property type="entry name" value="ADH_zinc_N"/>
    <property type="match status" value="1"/>
</dbReference>
<feature type="binding site" evidence="6">
    <location>
        <begin position="262"/>
        <end position="264"/>
    </location>
    <ligand>
        <name>NAD(+)</name>
        <dbReference type="ChEBI" id="CHEBI:57540"/>
    </ligand>
</feature>
<evidence type="ECO:0000313" key="9">
    <source>
        <dbReference type="EMBL" id="KFZ27979.1"/>
    </source>
</evidence>
<organism evidence="9 10">
    <name type="scientific">Pseudidiomarina atlantica</name>
    <dbReference type="NCBI Taxonomy" id="1517416"/>
    <lineage>
        <taxon>Bacteria</taxon>
        <taxon>Pseudomonadati</taxon>
        <taxon>Pseudomonadota</taxon>
        <taxon>Gammaproteobacteria</taxon>
        <taxon>Alteromonadales</taxon>
        <taxon>Idiomarinaceae</taxon>
        <taxon>Pseudidiomarina</taxon>
    </lineage>
</organism>
<feature type="binding site" evidence="6">
    <location>
        <position position="64"/>
    </location>
    <ligand>
        <name>Zn(2+)</name>
        <dbReference type="ChEBI" id="CHEBI:29105"/>
        <label>1</label>
        <note>catalytic</note>
    </ligand>
</feature>
<dbReference type="EMBL" id="JPIN01000013">
    <property type="protein sequence ID" value="KFZ27979.1"/>
    <property type="molecule type" value="Genomic_DNA"/>
</dbReference>
<dbReference type="GO" id="GO:0008743">
    <property type="term" value="F:L-threonine 3-dehydrogenase activity"/>
    <property type="evidence" value="ECO:0007669"/>
    <property type="project" value="UniProtKB-UniRule"/>
</dbReference>
<reference evidence="9 10" key="1">
    <citation type="submission" date="2014-06" db="EMBL/GenBank/DDBJ databases">
        <title>Draft genome sequence of Idiomarina sp. MCCC 1A10513.</title>
        <authorList>
            <person name="Du J."/>
            <person name="Lai Q."/>
            <person name="Shao Z."/>
        </authorList>
    </citation>
    <scope>NUCLEOTIDE SEQUENCE [LARGE SCALE GENOMIC DNA]</scope>
    <source>
        <strain evidence="9 10">MCCC 1A10513</strain>
    </source>
</reference>
<dbReference type="NCBIfam" id="TIGR00692">
    <property type="entry name" value="tdh"/>
    <property type="match status" value="1"/>
</dbReference>
<gene>
    <name evidence="6 9" type="primary">tdh</name>
    <name evidence="9" type="ORF">IDAT_11965</name>
</gene>
<dbReference type="InterPro" id="IPR050129">
    <property type="entry name" value="Zn_alcohol_dh"/>
</dbReference>